<reference evidence="1" key="1">
    <citation type="submission" date="2023-04" db="EMBL/GenBank/DDBJ databases">
        <title>A chromosome-level genome assembly of the parasitoid wasp Eretmocerus hayati.</title>
        <authorList>
            <person name="Zhong Y."/>
            <person name="Liu S."/>
            <person name="Liu Y."/>
        </authorList>
    </citation>
    <scope>NUCLEOTIDE SEQUENCE</scope>
    <source>
        <strain evidence="1">ZJU_SS_LIU_2023</strain>
    </source>
</reference>
<evidence type="ECO:0000313" key="2">
    <source>
        <dbReference type="Proteomes" id="UP001239111"/>
    </source>
</evidence>
<gene>
    <name evidence="1" type="ORF">QAD02_016413</name>
</gene>
<evidence type="ECO:0000313" key="1">
    <source>
        <dbReference type="EMBL" id="KAJ8680626.1"/>
    </source>
</evidence>
<dbReference type="Proteomes" id="UP001239111">
    <property type="component" value="Chromosome 2"/>
</dbReference>
<name>A0ACC2PC92_9HYME</name>
<organism evidence="1 2">
    <name type="scientific">Eretmocerus hayati</name>
    <dbReference type="NCBI Taxonomy" id="131215"/>
    <lineage>
        <taxon>Eukaryota</taxon>
        <taxon>Metazoa</taxon>
        <taxon>Ecdysozoa</taxon>
        <taxon>Arthropoda</taxon>
        <taxon>Hexapoda</taxon>
        <taxon>Insecta</taxon>
        <taxon>Pterygota</taxon>
        <taxon>Neoptera</taxon>
        <taxon>Endopterygota</taxon>
        <taxon>Hymenoptera</taxon>
        <taxon>Apocrita</taxon>
        <taxon>Proctotrupomorpha</taxon>
        <taxon>Chalcidoidea</taxon>
        <taxon>Aphelinidae</taxon>
        <taxon>Aphelininae</taxon>
        <taxon>Eretmocerus</taxon>
    </lineage>
</organism>
<accession>A0ACC2PC92</accession>
<proteinExistence type="predicted"/>
<keyword evidence="2" id="KW-1185">Reference proteome</keyword>
<dbReference type="EMBL" id="CM056742">
    <property type="protein sequence ID" value="KAJ8680626.1"/>
    <property type="molecule type" value="Genomic_DNA"/>
</dbReference>
<comment type="caution">
    <text evidence="1">The sequence shown here is derived from an EMBL/GenBank/DDBJ whole genome shotgun (WGS) entry which is preliminary data.</text>
</comment>
<sequence length="481" mass="54891">MRLFNFIVIWALCEYAASEETSTLQPQVDSAGDYSGYCSELMFNELSEFLIFEQPTQEPLPIHCNQVLPSNSDVQDSPDIFSETDYSWLFEPGSICSTPSISSFPRTPTESSHSVLTDQNQPRDGVSDELPSRLARKRPGDEPKEPDTVTSNGPHRCQICNKNFISNGNLKRHKRIHTGERKWSCWHCGRRFREKDNLERHFEKVHENPKIDHSRPDRGEQSHRNDVPNDDIKQHGKNYACELCDASFTSERSFQNHMDTHSNTNICHPSTSQGSNKCRDGSVLFSCKICHKAFKKKQYLIDHTRTHTGEKPFGCSTCGKTFSDRSNLRQHKKIHDAKSAGRKRKFSTCPDCGKIFSRSQNMLRHCVRVHSNQEPISCYICDLSFDHRIDLESHIDQEHTEEMPYPCDICGNRFIRMCNWIKHMETVHRTPSSTSSQNPGYILNLENCPSTSGTHASASSSGKSSIDSHRVSGSVHNLLFY</sequence>
<protein>
    <submittedName>
        <fullName evidence="1">Uncharacterized protein</fullName>
    </submittedName>
</protein>